<protein>
    <submittedName>
        <fullName evidence="1">PD-(D/E)XK nuclease family protein</fullName>
    </submittedName>
</protein>
<gene>
    <name evidence="1" type="ORF">ACFQO9_01560</name>
</gene>
<dbReference type="EMBL" id="JBHTCR010000001">
    <property type="protein sequence ID" value="MFC7345401.1"/>
    <property type="molecule type" value="Genomic_DNA"/>
</dbReference>
<dbReference type="InterPro" id="IPR029470">
    <property type="entry name" value="PDDEXK_4"/>
</dbReference>
<sequence length="422" mass="49611">MEENFSIDQIRDHIIKFKNDPDFQKLENFYYSKSFSEILGVSRREVSHSRFLAWLLGNSESHNLGEFPIKKFLDIILKFSNDNFKNKHNELFNAFATEDYGIEKLLIQPEYSIKNVGRLDIYIELQILVSSVEEKHIKIVLENKVESKENNDQTNTYYNYFSPLENDDNIVIYVYLTALPTLQLIELVEPQCNCKAFTQINYQSIVDYLIESALNQNISSRTKNILTEYLNSLSQPAIDEEDEGHKQELIMALGNEERKLLSSFWQKNQKLILAALYAISSDPEQDKDTRDNIRDALDSLSSEKDRSTFNIKYKDVTFKEKFRKSDIGLQTINLLKTYGLITDHTINFLKEDKSCSFFLLRKKEDFTTTEIKHKKYRTNDLPELIYNEEEFYVARNWGIGNIYKFIDKFTAKFPGLEYEINE</sequence>
<evidence type="ECO:0000313" key="1">
    <source>
        <dbReference type="EMBL" id="MFC7345401.1"/>
    </source>
</evidence>
<evidence type="ECO:0000313" key="2">
    <source>
        <dbReference type="Proteomes" id="UP001596550"/>
    </source>
</evidence>
<dbReference type="Proteomes" id="UP001596550">
    <property type="component" value="Unassembled WGS sequence"/>
</dbReference>
<keyword evidence="2" id="KW-1185">Reference proteome</keyword>
<proteinExistence type="predicted"/>
<accession>A0ABW2LUZ9</accession>
<dbReference type="RefSeq" id="WP_378172359.1">
    <property type="nucleotide sequence ID" value="NZ_JBHTCR010000001.1"/>
</dbReference>
<name>A0ABW2LUZ9_9FLAO</name>
<organism evidence="1 2">
    <name type="scientific">Chryseobacterium zhengzhouense</name>
    <dbReference type="NCBI Taxonomy" id="1636086"/>
    <lineage>
        <taxon>Bacteria</taxon>
        <taxon>Pseudomonadati</taxon>
        <taxon>Bacteroidota</taxon>
        <taxon>Flavobacteriia</taxon>
        <taxon>Flavobacteriales</taxon>
        <taxon>Weeksellaceae</taxon>
        <taxon>Chryseobacterium group</taxon>
        <taxon>Chryseobacterium</taxon>
    </lineage>
</organism>
<comment type="caution">
    <text evidence="1">The sequence shown here is derived from an EMBL/GenBank/DDBJ whole genome shotgun (WGS) entry which is preliminary data.</text>
</comment>
<reference evidence="2" key="1">
    <citation type="journal article" date="2019" name="Int. J. Syst. Evol. Microbiol.">
        <title>The Global Catalogue of Microorganisms (GCM) 10K type strain sequencing project: providing services to taxonomists for standard genome sequencing and annotation.</title>
        <authorList>
            <consortium name="The Broad Institute Genomics Platform"/>
            <consortium name="The Broad Institute Genome Sequencing Center for Infectious Disease"/>
            <person name="Wu L."/>
            <person name="Ma J."/>
        </authorList>
    </citation>
    <scope>NUCLEOTIDE SEQUENCE [LARGE SCALE GENOMIC DNA]</scope>
    <source>
        <strain evidence="2">CCUG 54781</strain>
    </source>
</reference>
<dbReference type="Pfam" id="PF14281">
    <property type="entry name" value="PDDEXK_4"/>
    <property type="match status" value="1"/>
</dbReference>